<dbReference type="EMBL" id="HACM01010918">
    <property type="protein sequence ID" value="CRZ11360.1"/>
    <property type="molecule type" value="Transcribed_RNA"/>
</dbReference>
<feature type="compositionally biased region" description="Pro residues" evidence="1">
    <location>
        <begin position="205"/>
        <end position="220"/>
    </location>
</feature>
<evidence type="ECO:0000313" key="3">
    <source>
        <dbReference type="EMBL" id="CRZ11360.1"/>
    </source>
</evidence>
<accession>A0A0H5RAZ7</accession>
<reference evidence="3" key="1">
    <citation type="submission" date="2015-04" db="EMBL/GenBank/DDBJ databases">
        <title>The genome sequence of the plant pathogenic Rhizarian Plasmodiophora brassicae reveals insights in its biotrophic life cycle and the origin of chitin synthesis.</title>
        <authorList>
            <person name="Schwelm A."/>
            <person name="Fogelqvist J."/>
            <person name="Knaust A."/>
            <person name="Julke S."/>
            <person name="Lilja T."/>
            <person name="Dhandapani V."/>
            <person name="Bonilla-Rosso G."/>
            <person name="Karlsson M."/>
            <person name="Shevchenko A."/>
            <person name="Choi S.R."/>
            <person name="Kim H.G."/>
            <person name="Park J.Y."/>
            <person name="Lim Y.P."/>
            <person name="Ludwig-Muller J."/>
            <person name="Dixelius C."/>
        </authorList>
    </citation>
    <scope>NUCLEOTIDE SEQUENCE</scope>
    <source>
        <tissue evidence="3">Potato root galls</tissue>
    </source>
</reference>
<dbReference type="AlphaFoldDB" id="A0A0H5RAZ7"/>
<dbReference type="Pfam" id="PF23553">
    <property type="entry name" value="NELF-A_N"/>
    <property type="match status" value="1"/>
</dbReference>
<feature type="non-terminal residue" evidence="3">
    <location>
        <position position="1"/>
    </location>
</feature>
<proteinExistence type="predicted"/>
<organism evidence="3">
    <name type="scientific">Spongospora subterranea</name>
    <dbReference type="NCBI Taxonomy" id="70186"/>
    <lineage>
        <taxon>Eukaryota</taxon>
        <taxon>Sar</taxon>
        <taxon>Rhizaria</taxon>
        <taxon>Endomyxa</taxon>
        <taxon>Phytomyxea</taxon>
        <taxon>Plasmodiophorida</taxon>
        <taxon>Plasmodiophoridae</taxon>
        <taxon>Spongospora</taxon>
    </lineage>
</organism>
<protein>
    <recommendedName>
        <fullName evidence="2">NELF-A N-terminal domain-containing protein</fullName>
    </recommendedName>
</protein>
<feature type="domain" description="NELF-A N-terminal" evidence="2">
    <location>
        <begin position="16"/>
        <end position="151"/>
    </location>
</feature>
<evidence type="ECO:0000256" key="1">
    <source>
        <dbReference type="SAM" id="MobiDB-lite"/>
    </source>
</evidence>
<feature type="compositionally biased region" description="Basic and acidic residues" evidence="1">
    <location>
        <begin position="246"/>
        <end position="316"/>
    </location>
</feature>
<sequence>CWSQLTRLKRSMDVRRWLSQKLDEPWSAYRLSGSLTNDILDSIAAAVADLDGTTITRVLLALLHLKPVQVREFQVNIEALLHKCEATLPNDETYEWARFILRSMKGFSKSRRIDIEHNRPDIRNHVDNILLSTEQIEMRPWMVPAEAKFLDPSLLPPITNQRLKHFAIVAPFEFGSGSAPEPAPPVVIENRPDPAVMRVSPVKAPPALAPRLPPRVPPPTARSIEPFKRRMAIKTMGLEDAAQLQDRSKRPRPVEDGRRKEKLDLKKQEREEKEQKRIEERDLKRKKKEDDKEQKRLEKEFQKEQRNRFLTEQSQQREREMMDKAVREAAEAVVRQNAQTGLMTPAHLLAQMQTGLFAAPDASRLFPGVSEPVVDSSPFASMFVGANAVTPSDRKLIEDFLSGQSCGHPDAQNGVYQVIMSENYVQDADLENYMEVVVFEMNFQAGSWRKLKRRKKITQPT</sequence>
<name>A0A0H5RAZ7_9EUKA</name>
<feature type="region of interest" description="Disordered" evidence="1">
    <location>
        <begin position="205"/>
        <end position="316"/>
    </location>
</feature>
<evidence type="ECO:0000259" key="2">
    <source>
        <dbReference type="Pfam" id="PF23553"/>
    </source>
</evidence>
<dbReference type="InterPro" id="IPR056557">
    <property type="entry name" value="NELF-A_N"/>
</dbReference>